<protein>
    <submittedName>
        <fullName evidence="5">Serine/threonine-protein phosphatase</fullName>
    </submittedName>
</protein>
<dbReference type="GO" id="GO:0016791">
    <property type="term" value="F:phosphatase activity"/>
    <property type="evidence" value="ECO:0007669"/>
    <property type="project" value="TreeGrafter"/>
</dbReference>
<dbReference type="EMBL" id="DXEV01000044">
    <property type="protein sequence ID" value="HIX56295.1"/>
    <property type="molecule type" value="Genomic_DNA"/>
</dbReference>
<feature type="region of interest" description="Disordered" evidence="2">
    <location>
        <begin position="308"/>
        <end position="378"/>
    </location>
</feature>
<evidence type="ECO:0000313" key="5">
    <source>
        <dbReference type="EMBL" id="HIX56295.1"/>
    </source>
</evidence>
<comment type="caution">
    <text evidence="5">The sequence shown here is derived from an EMBL/GenBank/DDBJ whole genome shotgun (WGS) entry which is preliminary data.</text>
</comment>
<feature type="transmembrane region" description="Helical" evidence="3">
    <location>
        <begin position="577"/>
        <end position="603"/>
    </location>
</feature>
<sequence>MLIKFSSLRRKMLFYATALFCLPLFVCISFSYIYLHRENINNQYLLQQNMMIMCKKELEDNIFYSKISELSNLSIIRNELYRLYRIVDMSLYAPQVKESYHAVIPDSYTYHPKDQSQLPSPNLYTHNYASDNTSQSDHATQSDPATQTEAQQGITTPAAPVTERDIALDSDIEVYTPHLSDPRVFADPELKTPEEFRAQLEQNKSHDSDQALAQKEAEESFFIATSEQTVTDRLVLYNHLRQMQSLGFIAFSVNIKDERLNLFINEQNRDLLDELYNNQKSLYDHLYKDHTPEDGYFLILRQKEKVPSIEQQGHASQSTENTDSSASNDALASTNTTDTSAMTDNGASSGAMATTSTSTTATNTPQTAHKNPDNFDFQQGINRVPVESKINNISAAERTLNEIRNKEQLLQVGADPSINNELLRRSIDLHPNMIHGIQRNEPMISLQNSYLSIVAPLSFTPDQLLVIITDISKLQQQDEVLKRLIANSLNDMVLSVGLTTPLSITLLDEKMQPLAGDLSSAEISRLITPHLLYVASENDMFQGYNKRWGHYLTIGHFKPYNWYILINSDNVRANSMLWQYMLILFMSGFVLAVLAVHIIGAMCEKDAKEIRLISNKIKHMATLFQDPSLLTRVCDGLPRRDDEIGMLSSNVRLMAKTLYQSLQEMLHNTEMQVIDQGERNIISRLRQMPLNREIFLKEYYKNRFNVHTEMAPHSNGDFYDVIELNENKLAIFVGSVNEQGIDAANISNLNICLIRQMIRLTQSLRISLPVLIGEINQNITENNAKNVLTSLCVVIIDQRTGKVEYLNAGHTLPILYHHKEGFEYIDLRTGPVLGLRANQVFTSVTLQLEDRDSLLLYTDGLLDCTNRRLEKLGQEGLENMLHDEGFNNATDTINNLVSKLKCFTRDQEQEKDYTIACYQFYANSVDPSPRIEVTGQLDYRHPRHHLRLLPVDAHHGVDMEEPQHASLLPDSLDLYSTPKDSADKATASDEPVASAASTDSAESAVSADAESSTSPAPAPAHSQSEAEEPKS</sequence>
<keyword evidence="3" id="KW-0472">Membrane</keyword>
<dbReference type="AlphaFoldDB" id="A0A9D1WC10"/>
<organism evidence="5 6">
    <name type="scientific">Candidatus Anaerobiospirillum pullistercoris</name>
    <dbReference type="NCBI Taxonomy" id="2838452"/>
    <lineage>
        <taxon>Bacteria</taxon>
        <taxon>Pseudomonadati</taxon>
        <taxon>Pseudomonadota</taxon>
        <taxon>Gammaproteobacteria</taxon>
        <taxon>Aeromonadales</taxon>
        <taxon>Succinivibrionaceae</taxon>
        <taxon>Anaerobiospirillum</taxon>
    </lineage>
</organism>
<keyword evidence="3" id="KW-0812">Transmembrane</keyword>
<dbReference type="SMART" id="SM00331">
    <property type="entry name" value="PP2C_SIG"/>
    <property type="match status" value="1"/>
</dbReference>
<feature type="transmembrane region" description="Helical" evidence="3">
    <location>
        <begin position="12"/>
        <end position="35"/>
    </location>
</feature>
<evidence type="ECO:0000256" key="2">
    <source>
        <dbReference type="SAM" id="MobiDB-lite"/>
    </source>
</evidence>
<dbReference type="PANTHER" id="PTHR43156:SF2">
    <property type="entry name" value="STAGE II SPORULATION PROTEIN E"/>
    <property type="match status" value="1"/>
</dbReference>
<reference evidence="5" key="1">
    <citation type="journal article" date="2021" name="PeerJ">
        <title>Extensive microbial diversity within the chicken gut microbiome revealed by metagenomics and culture.</title>
        <authorList>
            <person name="Gilroy R."/>
            <person name="Ravi A."/>
            <person name="Getino M."/>
            <person name="Pursley I."/>
            <person name="Horton D.L."/>
            <person name="Alikhan N.F."/>
            <person name="Baker D."/>
            <person name="Gharbi K."/>
            <person name="Hall N."/>
            <person name="Watson M."/>
            <person name="Adriaenssens E.M."/>
            <person name="Foster-Nyarko E."/>
            <person name="Jarju S."/>
            <person name="Secka A."/>
            <person name="Antonio M."/>
            <person name="Oren A."/>
            <person name="Chaudhuri R.R."/>
            <person name="La Ragione R."/>
            <person name="Hildebrand F."/>
            <person name="Pallen M.J."/>
        </authorList>
    </citation>
    <scope>NUCLEOTIDE SEQUENCE</scope>
    <source>
        <strain evidence="5">USASDec5-558</strain>
    </source>
</reference>
<dbReference type="InterPro" id="IPR052016">
    <property type="entry name" value="Bact_Sigma-Reg"/>
</dbReference>
<keyword evidence="1" id="KW-0378">Hydrolase</keyword>
<name>A0A9D1WC10_9GAMM</name>
<feature type="domain" description="PPM-type phosphatase" evidence="4">
    <location>
        <begin position="705"/>
        <end position="920"/>
    </location>
</feature>
<feature type="compositionally biased region" description="Polar residues" evidence="2">
    <location>
        <begin position="309"/>
        <end position="346"/>
    </location>
</feature>
<dbReference type="Gene3D" id="3.60.40.10">
    <property type="entry name" value="PPM-type phosphatase domain"/>
    <property type="match status" value="1"/>
</dbReference>
<feature type="compositionally biased region" description="Low complexity" evidence="2">
    <location>
        <begin position="347"/>
        <end position="368"/>
    </location>
</feature>
<evidence type="ECO:0000259" key="4">
    <source>
        <dbReference type="SMART" id="SM00331"/>
    </source>
</evidence>
<feature type="compositionally biased region" description="Low complexity" evidence="2">
    <location>
        <begin position="992"/>
        <end position="1023"/>
    </location>
</feature>
<evidence type="ECO:0000256" key="3">
    <source>
        <dbReference type="SAM" id="Phobius"/>
    </source>
</evidence>
<dbReference type="InterPro" id="IPR001932">
    <property type="entry name" value="PPM-type_phosphatase-like_dom"/>
</dbReference>
<dbReference type="Pfam" id="PF07228">
    <property type="entry name" value="SpoIIE"/>
    <property type="match status" value="1"/>
</dbReference>
<evidence type="ECO:0000256" key="1">
    <source>
        <dbReference type="ARBA" id="ARBA00022801"/>
    </source>
</evidence>
<dbReference type="Proteomes" id="UP000886829">
    <property type="component" value="Unassembled WGS sequence"/>
</dbReference>
<feature type="compositionally biased region" description="Polar residues" evidence="2">
    <location>
        <begin position="115"/>
        <end position="155"/>
    </location>
</feature>
<feature type="region of interest" description="Disordered" evidence="2">
    <location>
        <begin position="967"/>
        <end position="1031"/>
    </location>
</feature>
<dbReference type="SUPFAM" id="SSF81606">
    <property type="entry name" value="PP2C-like"/>
    <property type="match status" value="1"/>
</dbReference>
<accession>A0A9D1WC10</accession>
<keyword evidence="3" id="KW-1133">Transmembrane helix</keyword>
<proteinExistence type="predicted"/>
<evidence type="ECO:0000313" key="6">
    <source>
        <dbReference type="Proteomes" id="UP000886829"/>
    </source>
</evidence>
<gene>
    <name evidence="5" type="ORF">H9850_02345</name>
</gene>
<feature type="region of interest" description="Disordered" evidence="2">
    <location>
        <begin position="112"/>
        <end position="161"/>
    </location>
</feature>
<dbReference type="InterPro" id="IPR036457">
    <property type="entry name" value="PPM-type-like_dom_sf"/>
</dbReference>
<reference evidence="5" key="2">
    <citation type="submission" date="2021-04" db="EMBL/GenBank/DDBJ databases">
        <authorList>
            <person name="Gilroy R."/>
        </authorList>
    </citation>
    <scope>NUCLEOTIDE SEQUENCE</scope>
    <source>
        <strain evidence="5">USASDec5-558</strain>
    </source>
</reference>
<dbReference type="PANTHER" id="PTHR43156">
    <property type="entry name" value="STAGE II SPORULATION PROTEIN E-RELATED"/>
    <property type="match status" value="1"/>
</dbReference>